<proteinExistence type="predicted"/>
<sequence length="306" mass="34578">MTMQSHLLVGPISIAAHATAAADSNSNYLSAAPRRRRYLLVSAASSSSTSAINGGGDHYTVLGVARSADAVEIKRAYRLLARKYHPDVSKDSHASELFKSIRHAYEVLSDETTRIQYDRELQSSHKPYQEKWSYSTEFEDDIRSYRWAYMRKKMRSERYREYYNINEDYYSSETDEKEEEENLNEERGSFIEVIRSAFLSLLLFQTLGSQLSLTFSSLTALFDRKLDAGYKVGYVIAWILGGRGGVILTLFLSFASWVFGKTSSSVVALFMVAMWVGSSLSSYAPLPQGALLTLIYMSIKLQSDQI</sequence>
<organism evidence="1 2">
    <name type="scientific">Trifolium pratense</name>
    <name type="common">Red clover</name>
    <dbReference type="NCBI Taxonomy" id="57577"/>
    <lineage>
        <taxon>Eukaryota</taxon>
        <taxon>Viridiplantae</taxon>
        <taxon>Streptophyta</taxon>
        <taxon>Embryophyta</taxon>
        <taxon>Tracheophyta</taxon>
        <taxon>Spermatophyta</taxon>
        <taxon>Magnoliopsida</taxon>
        <taxon>eudicotyledons</taxon>
        <taxon>Gunneridae</taxon>
        <taxon>Pentapetalae</taxon>
        <taxon>rosids</taxon>
        <taxon>fabids</taxon>
        <taxon>Fabales</taxon>
        <taxon>Fabaceae</taxon>
        <taxon>Papilionoideae</taxon>
        <taxon>50 kb inversion clade</taxon>
        <taxon>NPAAA clade</taxon>
        <taxon>Hologalegina</taxon>
        <taxon>IRL clade</taxon>
        <taxon>Trifolieae</taxon>
        <taxon>Trifolium</taxon>
    </lineage>
</organism>
<reference evidence="1" key="1">
    <citation type="submission" date="2023-10" db="EMBL/GenBank/DDBJ databases">
        <authorList>
            <person name="Rodriguez Cubillos JULIANA M."/>
            <person name="De Vega J."/>
        </authorList>
    </citation>
    <scope>NUCLEOTIDE SEQUENCE</scope>
</reference>
<keyword evidence="2" id="KW-1185">Reference proteome</keyword>
<comment type="caution">
    <text evidence="1">The sequence shown here is derived from an EMBL/GenBank/DDBJ whole genome shotgun (WGS) entry which is preliminary data.</text>
</comment>
<dbReference type="Proteomes" id="UP001177021">
    <property type="component" value="Unassembled WGS sequence"/>
</dbReference>
<name>A0ACB0LTG6_TRIPR</name>
<accession>A0ACB0LTG6</accession>
<evidence type="ECO:0000313" key="1">
    <source>
        <dbReference type="EMBL" id="CAJ2672115.1"/>
    </source>
</evidence>
<protein>
    <submittedName>
        <fullName evidence="1">Uncharacterized protein</fullName>
    </submittedName>
</protein>
<dbReference type="EMBL" id="CASHSV030000615">
    <property type="protein sequence ID" value="CAJ2672115.1"/>
    <property type="molecule type" value="Genomic_DNA"/>
</dbReference>
<gene>
    <name evidence="1" type="ORF">MILVUS5_LOCUS35806</name>
</gene>
<evidence type="ECO:0000313" key="2">
    <source>
        <dbReference type="Proteomes" id="UP001177021"/>
    </source>
</evidence>